<gene>
    <name evidence="1" type="ORF">AMECASPLE_002469</name>
</gene>
<organism evidence="1 2">
    <name type="scientific">Ameca splendens</name>
    <dbReference type="NCBI Taxonomy" id="208324"/>
    <lineage>
        <taxon>Eukaryota</taxon>
        <taxon>Metazoa</taxon>
        <taxon>Chordata</taxon>
        <taxon>Craniata</taxon>
        <taxon>Vertebrata</taxon>
        <taxon>Euteleostomi</taxon>
        <taxon>Actinopterygii</taxon>
        <taxon>Neopterygii</taxon>
        <taxon>Teleostei</taxon>
        <taxon>Neoteleostei</taxon>
        <taxon>Acanthomorphata</taxon>
        <taxon>Ovalentaria</taxon>
        <taxon>Atherinomorphae</taxon>
        <taxon>Cyprinodontiformes</taxon>
        <taxon>Goodeidae</taxon>
        <taxon>Ameca</taxon>
    </lineage>
</organism>
<comment type="caution">
    <text evidence="1">The sequence shown here is derived from an EMBL/GenBank/DDBJ whole genome shotgun (WGS) entry which is preliminary data.</text>
</comment>
<evidence type="ECO:0000313" key="1">
    <source>
        <dbReference type="EMBL" id="MEQ2309824.1"/>
    </source>
</evidence>
<keyword evidence="2" id="KW-1185">Reference proteome</keyword>
<evidence type="ECO:0000313" key="2">
    <source>
        <dbReference type="Proteomes" id="UP001469553"/>
    </source>
</evidence>
<protein>
    <submittedName>
        <fullName evidence="1">Uncharacterized protein</fullName>
    </submittedName>
</protein>
<dbReference type="EMBL" id="JAHRIP010075325">
    <property type="protein sequence ID" value="MEQ2309824.1"/>
    <property type="molecule type" value="Genomic_DNA"/>
</dbReference>
<sequence>MGCFKENNCDHYRIKSFCRTGFVGEWASVWLCIGMHNEKLAQVTSHARATSDTQLKREKRKEKQCSPTCHLLTFATNSSLTYRRLLCHKEKGKALLSFSLTLLTPPKPESGAVVA</sequence>
<name>A0ABV0ZU99_9TELE</name>
<dbReference type="Proteomes" id="UP001469553">
    <property type="component" value="Unassembled WGS sequence"/>
</dbReference>
<proteinExistence type="predicted"/>
<accession>A0ABV0ZU99</accession>
<reference evidence="1 2" key="1">
    <citation type="submission" date="2021-06" db="EMBL/GenBank/DDBJ databases">
        <authorList>
            <person name="Palmer J.M."/>
        </authorList>
    </citation>
    <scope>NUCLEOTIDE SEQUENCE [LARGE SCALE GENOMIC DNA]</scope>
    <source>
        <strain evidence="1 2">AS_MEX2019</strain>
        <tissue evidence="1">Muscle</tissue>
    </source>
</reference>